<protein>
    <submittedName>
        <fullName evidence="1">Uncharacterized protein</fullName>
    </submittedName>
</protein>
<gene>
    <name evidence="1" type="ORF">QPK29_020965</name>
</gene>
<accession>A0ACC7MK30</accession>
<name>A0ACC7MK30_9BURK</name>
<dbReference type="EMBL" id="JASNRB020000013">
    <property type="protein sequence ID" value="MFJ1470191.1"/>
    <property type="molecule type" value="Genomic_DNA"/>
</dbReference>
<reference evidence="1" key="1">
    <citation type="submission" date="2024-11" db="EMBL/GenBank/DDBJ databases">
        <title>Description of Massilia orientalis sp. nov., isolated from rhizosphere soil of Ageratina adenophora.</title>
        <authorList>
            <person name="Wang Y."/>
        </authorList>
    </citation>
    <scope>NUCLEOTIDE SEQUENCE</scope>
    <source>
        <strain evidence="1">YIM B02787</strain>
    </source>
</reference>
<evidence type="ECO:0000313" key="1">
    <source>
        <dbReference type="EMBL" id="MFJ1470191.1"/>
    </source>
</evidence>
<proteinExistence type="predicted"/>
<dbReference type="Proteomes" id="UP001168096">
    <property type="component" value="Unassembled WGS sequence"/>
</dbReference>
<evidence type="ECO:0000313" key="2">
    <source>
        <dbReference type="Proteomes" id="UP001168096"/>
    </source>
</evidence>
<keyword evidence="2" id="KW-1185">Reference proteome</keyword>
<comment type="caution">
    <text evidence="1">The sequence shown here is derived from an EMBL/GenBank/DDBJ whole genome shotgun (WGS) entry which is preliminary data.</text>
</comment>
<sequence length="75" mass="8093">MMRTNAKITMDSTVCPACAVSIPKRNTGCPHCHYSFANNAHGRVGTLREMLASEVDQFNNVSPAFLRIVAQAVAA</sequence>
<organism evidence="1 2">
    <name type="scientific">Massilia orientalis</name>
    <dbReference type="NCBI Taxonomy" id="3050128"/>
    <lineage>
        <taxon>Bacteria</taxon>
        <taxon>Pseudomonadati</taxon>
        <taxon>Pseudomonadota</taxon>
        <taxon>Betaproteobacteria</taxon>
        <taxon>Burkholderiales</taxon>
        <taxon>Oxalobacteraceae</taxon>
        <taxon>Telluria group</taxon>
        <taxon>Massilia</taxon>
    </lineage>
</organism>